<evidence type="ECO:0000313" key="9">
    <source>
        <dbReference type="Proteomes" id="UP000305848"/>
    </source>
</evidence>
<keyword evidence="2" id="KW-0805">Transcription regulation</keyword>
<dbReference type="PROSITE" id="PS50110">
    <property type="entry name" value="RESPONSE_REGULATORY"/>
    <property type="match status" value="1"/>
</dbReference>
<sequence length="209" mass="23169">MLRILIADDHAIVRRGLKDILLDAFPTAAIAEVCDAEELVQKVIKEQYDIVITDLSMPGRSGLEALQQIKAYDAKLPVLVLSVYPEEQYGVRVLKAGAAGYLNKDMAPEELVTAINRVLSGKKYITPVVAEKLASAVDFHSEKLPHEHLSDREFEVFKMLAVGKSVSEIGDILHLGVTTVSTYRSRILAKMNVKANAELTQYAMEYKLI</sequence>
<dbReference type="Gene3D" id="3.40.50.2300">
    <property type="match status" value="1"/>
</dbReference>
<evidence type="ECO:0000256" key="2">
    <source>
        <dbReference type="ARBA" id="ARBA00023015"/>
    </source>
</evidence>
<dbReference type="InterPro" id="IPR039420">
    <property type="entry name" value="WalR-like"/>
</dbReference>
<feature type="domain" description="HTH luxR-type" evidence="6">
    <location>
        <begin position="142"/>
        <end position="207"/>
    </location>
</feature>
<evidence type="ECO:0000256" key="5">
    <source>
        <dbReference type="PROSITE-ProRule" id="PRU00169"/>
    </source>
</evidence>
<feature type="domain" description="Response regulatory" evidence="7">
    <location>
        <begin position="3"/>
        <end position="119"/>
    </location>
</feature>
<keyword evidence="9" id="KW-1185">Reference proteome</keyword>
<dbReference type="SUPFAM" id="SSF46894">
    <property type="entry name" value="C-terminal effector domain of the bipartite response regulators"/>
    <property type="match status" value="1"/>
</dbReference>
<protein>
    <submittedName>
        <fullName evidence="8">Response regulator transcription factor</fullName>
    </submittedName>
</protein>
<dbReference type="GO" id="GO:0003677">
    <property type="term" value="F:DNA binding"/>
    <property type="evidence" value="ECO:0007669"/>
    <property type="project" value="UniProtKB-KW"/>
</dbReference>
<comment type="caution">
    <text evidence="8">The sequence shown here is derived from an EMBL/GenBank/DDBJ whole genome shotgun (WGS) entry which is preliminary data.</text>
</comment>
<proteinExistence type="predicted"/>
<dbReference type="PANTHER" id="PTHR43214:SF41">
    <property type="entry name" value="NITRATE_NITRITE RESPONSE REGULATOR PROTEIN NARP"/>
    <property type="match status" value="1"/>
</dbReference>
<dbReference type="PROSITE" id="PS50043">
    <property type="entry name" value="HTH_LUXR_2"/>
    <property type="match status" value="1"/>
</dbReference>
<dbReference type="SUPFAM" id="SSF52172">
    <property type="entry name" value="CheY-like"/>
    <property type="match status" value="1"/>
</dbReference>
<evidence type="ECO:0000256" key="3">
    <source>
        <dbReference type="ARBA" id="ARBA00023125"/>
    </source>
</evidence>
<feature type="modified residue" description="4-aspartylphosphate" evidence="5">
    <location>
        <position position="54"/>
    </location>
</feature>
<dbReference type="SMART" id="SM00421">
    <property type="entry name" value="HTH_LUXR"/>
    <property type="match status" value="1"/>
</dbReference>
<organism evidence="8 9">
    <name type="scientific">Ilyomonas limi</name>
    <dbReference type="NCBI Taxonomy" id="2575867"/>
    <lineage>
        <taxon>Bacteria</taxon>
        <taxon>Pseudomonadati</taxon>
        <taxon>Bacteroidota</taxon>
        <taxon>Chitinophagia</taxon>
        <taxon>Chitinophagales</taxon>
        <taxon>Chitinophagaceae</taxon>
        <taxon>Ilyomonas</taxon>
    </lineage>
</organism>
<dbReference type="InterPro" id="IPR058245">
    <property type="entry name" value="NreC/VraR/RcsB-like_REC"/>
</dbReference>
<evidence type="ECO:0000313" key="8">
    <source>
        <dbReference type="EMBL" id="TKK69935.1"/>
    </source>
</evidence>
<dbReference type="Pfam" id="PF00196">
    <property type="entry name" value="GerE"/>
    <property type="match status" value="1"/>
</dbReference>
<evidence type="ECO:0000256" key="4">
    <source>
        <dbReference type="ARBA" id="ARBA00023163"/>
    </source>
</evidence>
<name>A0A4U3L4B7_9BACT</name>
<evidence type="ECO:0000259" key="7">
    <source>
        <dbReference type="PROSITE" id="PS50110"/>
    </source>
</evidence>
<dbReference type="InterPro" id="IPR000792">
    <property type="entry name" value="Tscrpt_reg_LuxR_C"/>
</dbReference>
<dbReference type="PROSITE" id="PS00622">
    <property type="entry name" value="HTH_LUXR_1"/>
    <property type="match status" value="1"/>
</dbReference>
<accession>A0A4U3L4B7</accession>
<dbReference type="CDD" id="cd06170">
    <property type="entry name" value="LuxR_C_like"/>
    <property type="match status" value="1"/>
</dbReference>
<dbReference type="InterPro" id="IPR011006">
    <property type="entry name" value="CheY-like_superfamily"/>
</dbReference>
<dbReference type="EMBL" id="SZQL01000004">
    <property type="protein sequence ID" value="TKK69935.1"/>
    <property type="molecule type" value="Genomic_DNA"/>
</dbReference>
<keyword evidence="4" id="KW-0804">Transcription</keyword>
<dbReference type="Pfam" id="PF00072">
    <property type="entry name" value="Response_reg"/>
    <property type="match status" value="1"/>
</dbReference>
<dbReference type="InterPro" id="IPR016032">
    <property type="entry name" value="Sig_transdc_resp-reg_C-effctor"/>
</dbReference>
<dbReference type="Proteomes" id="UP000305848">
    <property type="component" value="Unassembled WGS sequence"/>
</dbReference>
<keyword evidence="3" id="KW-0238">DNA-binding</keyword>
<dbReference type="CDD" id="cd17535">
    <property type="entry name" value="REC_NarL-like"/>
    <property type="match status" value="1"/>
</dbReference>
<dbReference type="PANTHER" id="PTHR43214">
    <property type="entry name" value="TWO-COMPONENT RESPONSE REGULATOR"/>
    <property type="match status" value="1"/>
</dbReference>
<dbReference type="GO" id="GO:0000160">
    <property type="term" value="P:phosphorelay signal transduction system"/>
    <property type="evidence" value="ECO:0007669"/>
    <property type="project" value="InterPro"/>
</dbReference>
<keyword evidence="1 5" id="KW-0597">Phosphoprotein</keyword>
<gene>
    <name evidence="8" type="ORF">FC093_07620</name>
</gene>
<dbReference type="GO" id="GO:0006355">
    <property type="term" value="P:regulation of DNA-templated transcription"/>
    <property type="evidence" value="ECO:0007669"/>
    <property type="project" value="InterPro"/>
</dbReference>
<dbReference type="AlphaFoldDB" id="A0A4U3L4B7"/>
<dbReference type="RefSeq" id="WP_137261157.1">
    <property type="nucleotide sequence ID" value="NZ_SZQL01000004.1"/>
</dbReference>
<evidence type="ECO:0000259" key="6">
    <source>
        <dbReference type="PROSITE" id="PS50043"/>
    </source>
</evidence>
<dbReference type="OrthoDB" id="1013073at2"/>
<dbReference type="PRINTS" id="PR00038">
    <property type="entry name" value="HTHLUXR"/>
</dbReference>
<reference evidence="8 9" key="1">
    <citation type="submission" date="2019-05" db="EMBL/GenBank/DDBJ databases">
        <title>Panacibacter sp. strain 17mud1-8 Genome sequencing and assembly.</title>
        <authorList>
            <person name="Chhetri G."/>
        </authorList>
    </citation>
    <scope>NUCLEOTIDE SEQUENCE [LARGE SCALE GENOMIC DNA]</scope>
    <source>
        <strain evidence="8 9">17mud1-8</strain>
    </source>
</reference>
<dbReference type="SMART" id="SM00448">
    <property type="entry name" value="REC"/>
    <property type="match status" value="1"/>
</dbReference>
<evidence type="ECO:0000256" key="1">
    <source>
        <dbReference type="ARBA" id="ARBA00022553"/>
    </source>
</evidence>
<dbReference type="InterPro" id="IPR001789">
    <property type="entry name" value="Sig_transdc_resp-reg_receiver"/>
</dbReference>